<organism evidence="3 4">
    <name type="scientific">Lipingzhangella halophila</name>
    <dbReference type="NCBI Taxonomy" id="1783352"/>
    <lineage>
        <taxon>Bacteria</taxon>
        <taxon>Bacillati</taxon>
        <taxon>Actinomycetota</taxon>
        <taxon>Actinomycetes</taxon>
        <taxon>Streptosporangiales</taxon>
        <taxon>Nocardiopsidaceae</taxon>
        <taxon>Lipingzhangella</taxon>
    </lineage>
</organism>
<gene>
    <name evidence="3" type="ORF">F4561_004160</name>
</gene>
<name>A0A7W7RJY3_9ACTN</name>
<evidence type="ECO:0000259" key="2">
    <source>
        <dbReference type="Pfam" id="PF11716"/>
    </source>
</evidence>
<protein>
    <submittedName>
        <fullName evidence="3">Uncharacterized protein (TIGR03083 family)</fullName>
    </submittedName>
</protein>
<dbReference type="InterPro" id="IPR034660">
    <property type="entry name" value="DinB/YfiT-like"/>
</dbReference>
<evidence type="ECO:0000313" key="3">
    <source>
        <dbReference type="EMBL" id="MBB4933340.1"/>
    </source>
</evidence>
<dbReference type="PANTHER" id="PTHR40758">
    <property type="entry name" value="CONSERVED PROTEIN"/>
    <property type="match status" value="1"/>
</dbReference>
<dbReference type="InterPro" id="IPR024344">
    <property type="entry name" value="MDMPI_metal-binding"/>
</dbReference>
<dbReference type="RefSeq" id="WP_184580965.1">
    <property type="nucleotide sequence ID" value="NZ_JACHJT010000001.1"/>
</dbReference>
<feature type="domain" description="Mycothiol-dependent maleylpyruvate isomerase metal-binding" evidence="2">
    <location>
        <begin position="13"/>
        <end position="134"/>
    </location>
</feature>
<keyword evidence="4" id="KW-1185">Reference proteome</keyword>
<dbReference type="InterPro" id="IPR010872">
    <property type="entry name" value="MDMPI_C-term_domain"/>
</dbReference>
<dbReference type="EMBL" id="JACHJT010000001">
    <property type="protein sequence ID" value="MBB4933340.1"/>
    <property type="molecule type" value="Genomic_DNA"/>
</dbReference>
<comment type="caution">
    <text evidence="3">The sequence shown here is derived from an EMBL/GenBank/DDBJ whole genome shotgun (WGS) entry which is preliminary data.</text>
</comment>
<reference evidence="3 4" key="1">
    <citation type="submission" date="2020-08" db="EMBL/GenBank/DDBJ databases">
        <title>Sequencing the genomes of 1000 actinobacteria strains.</title>
        <authorList>
            <person name="Klenk H.-P."/>
        </authorList>
    </citation>
    <scope>NUCLEOTIDE SEQUENCE [LARGE SCALE GENOMIC DNA]</scope>
    <source>
        <strain evidence="3 4">DSM 102030</strain>
    </source>
</reference>
<evidence type="ECO:0000259" key="1">
    <source>
        <dbReference type="Pfam" id="PF07398"/>
    </source>
</evidence>
<dbReference type="AlphaFoldDB" id="A0A7W7RJY3"/>
<dbReference type="Pfam" id="PF11716">
    <property type="entry name" value="MDMPI_N"/>
    <property type="match status" value="1"/>
</dbReference>
<sequence length="255" mass="27516">MPAHLALEDYVATLTKSGAALRDAANDAGLRATVPTCPDWTVTDLVVHQGTVHRWATAHLRGDSDHDTTASHAEGMAAPDPVSWFSAGLDTLVETLHATPDDAEAAVFLRDAPPPRRFWARRQAHETTMHSVDALSAALGRWPTHSDAKIAPDLAADGIDELLCGFIPRGKSRLRSAEPYTILVRSDDTGHTWSVRVSQDPVVTTVGESGAPDSTFSGTAVQLYLTLWNRADDAVVEGPTAILEQWRSQTPINWG</sequence>
<feature type="domain" description="MDMPI C-terminal" evidence="1">
    <location>
        <begin position="153"/>
        <end position="243"/>
    </location>
</feature>
<dbReference type="NCBIfam" id="TIGR03083">
    <property type="entry name" value="maleylpyruvate isomerase family mycothiol-dependent enzyme"/>
    <property type="match status" value="1"/>
</dbReference>
<proteinExistence type="predicted"/>
<dbReference type="GO" id="GO:0046872">
    <property type="term" value="F:metal ion binding"/>
    <property type="evidence" value="ECO:0007669"/>
    <property type="project" value="InterPro"/>
</dbReference>
<evidence type="ECO:0000313" key="4">
    <source>
        <dbReference type="Proteomes" id="UP000523007"/>
    </source>
</evidence>
<dbReference type="SUPFAM" id="SSF109854">
    <property type="entry name" value="DinB/YfiT-like putative metalloenzymes"/>
    <property type="match status" value="1"/>
</dbReference>
<dbReference type="Pfam" id="PF07398">
    <property type="entry name" value="MDMPI_C"/>
    <property type="match status" value="1"/>
</dbReference>
<dbReference type="GO" id="GO:0005886">
    <property type="term" value="C:plasma membrane"/>
    <property type="evidence" value="ECO:0007669"/>
    <property type="project" value="TreeGrafter"/>
</dbReference>
<dbReference type="Proteomes" id="UP000523007">
    <property type="component" value="Unassembled WGS sequence"/>
</dbReference>
<dbReference type="InterPro" id="IPR017517">
    <property type="entry name" value="Maleyloyr_isom"/>
</dbReference>
<accession>A0A7W7RJY3</accession>
<dbReference type="PANTHER" id="PTHR40758:SF1">
    <property type="entry name" value="CONSERVED PROTEIN"/>
    <property type="match status" value="1"/>
</dbReference>